<accession>A0A7Y0QIV9</accession>
<dbReference type="EMBL" id="JABCJJ010000047">
    <property type="protein sequence ID" value="NMR21648.1"/>
    <property type="molecule type" value="Genomic_DNA"/>
</dbReference>
<protein>
    <submittedName>
        <fullName evidence="1">Uncharacterized protein</fullName>
    </submittedName>
</protein>
<dbReference type="RefSeq" id="WP_169326016.1">
    <property type="nucleotide sequence ID" value="NZ_JABCJJ010000047.1"/>
</dbReference>
<dbReference type="Proteomes" id="UP000562124">
    <property type="component" value="Unassembled WGS sequence"/>
</dbReference>
<comment type="caution">
    <text evidence="1">The sequence shown here is derived from an EMBL/GenBank/DDBJ whole genome shotgun (WGS) entry which is preliminary data.</text>
</comment>
<organism evidence="1 2">
    <name type="scientific">Cellulomonas fimi</name>
    <dbReference type="NCBI Taxonomy" id="1708"/>
    <lineage>
        <taxon>Bacteria</taxon>
        <taxon>Bacillati</taxon>
        <taxon>Actinomycetota</taxon>
        <taxon>Actinomycetes</taxon>
        <taxon>Micrococcales</taxon>
        <taxon>Cellulomonadaceae</taxon>
        <taxon>Cellulomonas</taxon>
    </lineage>
</organism>
<gene>
    <name evidence="1" type="ORF">HIR71_15720</name>
</gene>
<evidence type="ECO:0000313" key="1">
    <source>
        <dbReference type="EMBL" id="NMR21648.1"/>
    </source>
</evidence>
<evidence type="ECO:0000313" key="2">
    <source>
        <dbReference type="Proteomes" id="UP000562124"/>
    </source>
</evidence>
<name>A0A7Y0QIV9_CELFI</name>
<proteinExistence type="predicted"/>
<dbReference type="AlphaFoldDB" id="A0A7Y0QIV9"/>
<sequence>MRTPVPRLEHTPAAPRLEALLAELPRVRTHTGLQQPGAPVLLEVGDPREPGYRYVWSNSDLEALDAELRALAALRQHLVAINLR</sequence>
<keyword evidence="2" id="KW-1185">Reference proteome</keyword>
<reference evidence="1 2" key="1">
    <citation type="submission" date="2020-04" db="EMBL/GenBank/DDBJ databases">
        <title>Sequencing and Assembly of C. fimi.</title>
        <authorList>
            <person name="Ramsey A.R."/>
        </authorList>
    </citation>
    <scope>NUCLEOTIDE SEQUENCE [LARGE SCALE GENOMIC DNA]</scope>
    <source>
        <strain evidence="1 2">SB</strain>
    </source>
</reference>